<evidence type="ECO:0000313" key="3">
    <source>
        <dbReference type="Proteomes" id="UP000830671"/>
    </source>
</evidence>
<organism evidence="2 3">
    <name type="scientific">Colletotrichum lupini</name>
    <dbReference type="NCBI Taxonomy" id="145971"/>
    <lineage>
        <taxon>Eukaryota</taxon>
        <taxon>Fungi</taxon>
        <taxon>Dikarya</taxon>
        <taxon>Ascomycota</taxon>
        <taxon>Pezizomycotina</taxon>
        <taxon>Sordariomycetes</taxon>
        <taxon>Hypocreomycetidae</taxon>
        <taxon>Glomerellales</taxon>
        <taxon>Glomerellaceae</taxon>
        <taxon>Colletotrichum</taxon>
        <taxon>Colletotrichum acutatum species complex</taxon>
    </lineage>
</organism>
<accession>A0A9Q8T0G6</accession>
<dbReference type="RefSeq" id="XP_049148534.1">
    <property type="nucleotide sequence ID" value="XM_049291389.1"/>
</dbReference>
<feature type="region of interest" description="Disordered" evidence="1">
    <location>
        <begin position="125"/>
        <end position="161"/>
    </location>
</feature>
<dbReference type="Proteomes" id="UP000830671">
    <property type="component" value="Chromosome 6"/>
</dbReference>
<feature type="compositionally biased region" description="Basic and acidic residues" evidence="1">
    <location>
        <begin position="127"/>
        <end position="159"/>
    </location>
</feature>
<dbReference type="KEGG" id="clup:CLUP02_12425"/>
<reference evidence="2" key="1">
    <citation type="journal article" date="2021" name="Mol. Plant Microbe Interact.">
        <title>Complete Genome Sequence of the Plant-Pathogenic Fungus Colletotrichum lupini.</title>
        <authorList>
            <person name="Baroncelli R."/>
            <person name="Pensec F."/>
            <person name="Da Lio D."/>
            <person name="Boufleur T."/>
            <person name="Vicente I."/>
            <person name="Sarrocco S."/>
            <person name="Picot A."/>
            <person name="Baraldi E."/>
            <person name="Sukno S."/>
            <person name="Thon M."/>
            <person name="Le Floch G."/>
        </authorList>
    </citation>
    <scope>NUCLEOTIDE SEQUENCE</scope>
    <source>
        <strain evidence="2">IMI 504893</strain>
    </source>
</reference>
<evidence type="ECO:0000256" key="1">
    <source>
        <dbReference type="SAM" id="MobiDB-lite"/>
    </source>
</evidence>
<dbReference type="GeneID" id="73346399"/>
<dbReference type="EMBL" id="CP019478">
    <property type="protein sequence ID" value="UQC86923.1"/>
    <property type="molecule type" value="Genomic_DNA"/>
</dbReference>
<sequence>MNNSDCGSSRLNLANESNFGILRWQDSQEERPISLHTSIYNTDLGLPTLFDGIQVTSPPISITTINAHPNSSGMAGHLASSLTLLFAPHTTPPVTPVPDLNSPPYTSPCFPCFSLLPANIRNKSRTRRYDTTKTRARGEKRLERGKKNVKSEKHPRDEESVSIQLPPIAPKMDSFPFPRTNEIHITTKGIIQTKQRRWNERTPPSRTSIRFLQVDSGVHQPKVVTIKYDAQKHLSPHTHDRTSSPPFFQTSSRRFAFVPDVPILCCNTHAGAAAGKEKKKEHSRFTCPACHRVRHPGMAGVAMWSAPCVIETLATKSCFSFPPPLPFPPARQLLRWEYLAPPLTPMLLVPRFTSDSWELLGLVSSVADVDSAPLKPRLHIATGAVHLGFIYIAQITLRSRPWNFGIWLVFEFVSELTSSRPFVMEKKMSFQTSKLLARCSNIKRHDARSLKRNIRGELGRIRCVRRALRATVKRASRRKPEE</sequence>
<gene>
    <name evidence="2" type="ORF">CLUP02_12425</name>
</gene>
<dbReference type="AlphaFoldDB" id="A0A9Q8T0G6"/>
<proteinExistence type="predicted"/>
<protein>
    <submittedName>
        <fullName evidence="2">Uncharacterized protein</fullName>
    </submittedName>
</protein>
<keyword evidence="3" id="KW-1185">Reference proteome</keyword>
<evidence type="ECO:0000313" key="2">
    <source>
        <dbReference type="EMBL" id="UQC86923.1"/>
    </source>
</evidence>
<name>A0A9Q8T0G6_9PEZI</name>